<evidence type="ECO:0000256" key="1">
    <source>
        <dbReference type="SAM" id="MobiDB-lite"/>
    </source>
</evidence>
<sequence length="166" mass="17922">MWYRRAVFYAMLGAVIVLPAWLLVSRGIIFTDTGWDFLGYLVLAPLLAVALGIVAAVVWARKSVRATRAVSPLDAALLTAWYLSIALYGASGDEGVATAVAVVGVLLAVASFWAAVWQLVRETRSRLRNIVTTFEQQAMPRDGQGPGQNAGSGPVIRIEPPTDRRP</sequence>
<evidence type="ECO:0000256" key="2">
    <source>
        <dbReference type="SAM" id="Phobius"/>
    </source>
</evidence>
<evidence type="ECO:0000313" key="3">
    <source>
        <dbReference type="EMBL" id="MFC0678618.1"/>
    </source>
</evidence>
<keyword evidence="2" id="KW-0472">Membrane</keyword>
<organism evidence="3 4">
    <name type="scientific">Lysobacter korlensis</name>
    <dbReference type="NCBI Taxonomy" id="553636"/>
    <lineage>
        <taxon>Bacteria</taxon>
        <taxon>Pseudomonadati</taxon>
        <taxon>Pseudomonadota</taxon>
        <taxon>Gammaproteobacteria</taxon>
        <taxon>Lysobacterales</taxon>
        <taxon>Lysobacteraceae</taxon>
        <taxon>Lysobacter</taxon>
    </lineage>
</organism>
<reference evidence="3 4" key="1">
    <citation type="submission" date="2024-09" db="EMBL/GenBank/DDBJ databases">
        <authorList>
            <person name="Sun Q."/>
            <person name="Mori K."/>
        </authorList>
    </citation>
    <scope>NUCLEOTIDE SEQUENCE [LARGE SCALE GENOMIC DNA]</scope>
    <source>
        <strain evidence="3 4">KCTC 23076</strain>
    </source>
</reference>
<keyword evidence="2" id="KW-1133">Transmembrane helix</keyword>
<feature type="transmembrane region" description="Helical" evidence="2">
    <location>
        <begin position="96"/>
        <end position="120"/>
    </location>
</feature>
<evidence type="ECO:0008006" key="5">
    <source>
        <dbReference type="Google" id="ProtNLM"/>
    </source>
</evidence>
<feature type="transmembrane region" description="Helical" evidence="2">
    <location>
        <begin position="72"/>
        <end position="90"/>
    </location>
</feature>
<feature type="transmembrane region" description="Helical" evidence="2">
    <location>
        <begin position="37"/>
        <end position="60"/>
    </location>
</feature>
<name>A0ABV6RNQ0_9GAMM</name>
<dbReference type="EMBL" id="JBHLTG010000002">
    <property type="protein sequence ID" value="MFC0678618.1"/>
    <property type="molecule type" value="Genomic_DNA"/>
</dbReference>
<gene>
    <name evidence="3" type="ORF">ACFFGH_12280</name>
</gene>
<feature type="region of interest" description="Disordered" evidence="1">
    <location>
        <begin position="138"/>
        <end position="166"/>
    </location>
</feature>
<proteinExistence type="predicted"/>
<protein>
    <recommendedName>
        <fullName evidence="5">MFS transporter</fullName>
    </recommendedName>
</protein>
<evidence type="ECO:0000313" key="4">
    <source>
        <dbReference type="Proteomes" id="UP001589896"/>
    </source>
</evidence>
<dbReference type="RefSeq" id="WP_386668624.1">
    <property type="nucleotide sequence ID" value="NZ_JBHLTG010000002.1"/>
</dbReference>
<comment type="caution">
    <text evidence="3">The sequence shown here is derived from an EMBL/GenBank/DDBJ whole genome shotgun (WGS) entry which is preliminary data.</text>
</comment>
<keyword evidence="4" id="KW-1185">Reference proteome</keyword>
<dbReference type="Proteomes" id="UP001589896">
    <property type="component" value="Unassembled WGS sequence"/>
</dbReference>
<accession>A0ABV6RNQ0</accession>
<keyword evidence="2" id="KW-0812">Transmembrane</keyword>